<name>A0AAW6VGB9_9BACT</name>
<dbReference type="AlphaFoldDB" id="A0AAW6VGB9"/>
<reference evidence="1" key="2">
    <citation type="submission" date="2023-02" db="EMBL/GenBank/DDBJ databases">
        <authorList>
            <person name="Concha-Toloza M."/>
            <person name="Lopez-Cantillo M."/>
            <person name="Molina-Mora J."/>
            <person name="Collado L."/>
        </authorList>
    </citation>
    <scope>NUCLEOTIDE SEQUENCE</scope>
    <source>
        <strain evidence="1">FR1p153A2</strain>
    </source>
</reference>
<evidence type="ECO:0000313" key="1">
    <source>
        <dbReference type="EMBL" id="MDK2041041.1"/>
    </source>
</evidence>
<evidence type="ECO:0000313" key="2">
    <source>
        <dbReference type="Proteomes" id="UP001237501"/>
    </source>
</evidence>
<accession>A0AAW6VGB9</accession>
<dbReference type="Proteomes" id="UP001237501">
    <property type="component" value="Unassembled WGS sequence"/>
</dbReference>
<dbReference type="EMBL" id="JAQTJK010000004">
    <property type="protein sequence ID" value="MDK2041041.1"/>
    <property type="molecule type" value="Genomic_DNA"/>
</dbReference>
<comment type="caution">
    <text evidence="1">The sequence shown here is derived from an EMBL/GenBank/DDBJ whole genome shotgun (WGS) entry which is preliminary data.</text>
</comment>
<organism evidence="1 2">
    <name type="scientific">Aliarcobacter butzleri</name>
    <dbReference type="NCBI Taxonomy" id="28197"/>
    <lineage>
        <taxon>Bacteria</taxon>
        <taxon>Pseudomonadati</taxon>
        <taxon>Campylobacterota</taxon>
        <taxon>Epsilonproteobacteria</taxon>
        <taxon>Campylobacterales</taxon>
        <taxon>Arcobacteraceae</taxon>
        <taxon>Aliarcobacter</taxon>
    </lineage>
</organism>
<gene>
    <name evidence="1" type="ORF">PT517_04510</name>
</gene>
<reference evidence="1" key="1">
    <citation type="journal article" date="2023" name="Antibiotics">
        <title>Genomic Characterization of Antibiotic-Resistant Campylobacterales Isolated from Chilean Poultry Meat.</title>
        <authorList>
            <person name="Concha-Toloza M."/>
            <person name="Lopez-Cantillo M."/>
            <person name="Molina-Mora J.A."/>
            <person name="Collado L."/>
        </authorList>
    </citation>
    <scope>NUCLEOTIDE SEQUENCE</scope>
    <source>
        <strain evidence="1">FR1p153A2</strain>
    </source>
</reference>
<sequence>MINLPHQKPVRFVNNIIDVEDDIALISCSFPTIPTLAMISEAAAQSSIAFSKDREEKIGLLITLKEIELLNDVMSLDYKIKIKKEISLGSLNEFSFELINDNKIYAIGNLVVKLEE</sequence>
<proteinExistence type="predicted"/>
<dbReference type="RefSeq" id="WP_046992631.1">
    <property type="nucleotide sequence ID" value="NZ_CABVSN010000008.1"/>
</dbReference>
<protein>
    <submittedName>
        <fullName evidence="1">Uncharacterized protein</fullName>
    </submittedName>
</protein>